<dbReference type="PANTHER" id="PTHR22650">
    <property type="entry name" value="GLYCOPROTEIN IB BETA"/>
    <property type="match status" value="1"/>
</dbReference>
<protein>
    <recommendedName>
        <fullName evidence="11">LRRNT domain-containing protein</fullName>
    </recommendedName>
</protein>
<feature type="domain" description="LRRNT" evidence="11">
    <location>
        <begin position="24"/>
        <end position="53"/>
    </location>
</feature>
<organism>
    <name type="scientific">Branchiostoma floridae</name>
    <name type="common">Florida lancelet</name>
    <name type="synonym">Amphioxus</name>
    <dbReference type="NCBI Taxonomy" id="7739"/>
    <lineage>
        <taxon>Eukaryota</taxon>
        <taxon>Metazoa</taxon>
        <taxon>Chordata</taxon>
        <taxon>Cephalochordata</taxon>
        <taxon>Leptocardii</taxon>
        <taxon>Amphioxiformes</taxon>
        <taxon>Branchiostomatidae</taxon>
        <taxon>Branchiostoma</taxon>
    </lineage>
</organism>
<feature type="region of interest" description="Disordered" evidence="9">
    <location>
        <begin position="216"/>
        <end position="364"/>
    </location>
</feature>
<dbReference type="InParanoid" id="C3ZJ83"/>
<gene>
    <name evidence="12" type="ORF">BRAFLDRAFT_69966</name>
</gene>
<feature type="domain" description="LRRNT" evidence="11">
    <location>
        <begin position="99"/>
        <end position="128"/>
    </location>
</feature>
<evidence type="ECO:0000256" key="8">
    <source>
        <dbReference type="ARBA" id="ARBA00023157"/>
    </source>
</evidence>
<dbReference type="EMBL" id="GG666631">
    <property type="protein sequence ID" value="EEN47414.1"/>
    <property type="molecule type" value="Genomic_DNA"/>
</dbReference>
<feature type="chain" id="PRO_5002934881" description="LRRNT domain-containing protein" evidence="10">
    <location>
        <begin position="25"/>
        <end position="364"/>
    </location>
</feature>
<evidence type="ECO:0000256" key="7">
    <source>
        <dbReference type="ARBA" id="ARBA00023136"/>
    </source>
</evidence>
<feature type="compositionally biased region" description="Acidic residues" evidence="9">
    <location>
        <begin position="152"/>
        <end position="161"/>
    </location>
</feature>
<dbReference type="InterPro" id="IPR052313">
    <property type="entry name" value="GPIb-IX-V_Complex"/>
</dbReference>
<evidence type="ECO:0000256" key="3">
    <source>
        <dbReference type="ARBA" id="ARBA00022692"/>
    </source>
</evidence>
<feature type="signal peptide" evidence="10">
    <location>
        <begin position="1"/>
        <end position="24"/>
    </location>
</feature>
<dbReference type="SMART" id="SM00013">
    <property type="entry name" value="LRRNT"/>
    <property type="match status" value="2"/>
</dbReference>
<dbReference type="InterPro" id="IPR000372">
    <property type="entry name" value="LRRNT"/>
</dbReference>
<name>C3ZJ83_BRAFL</name>
<keyword evidence="2" id="KW-0433">Leucine-rich repeat</keyword>
<evidence type="ECO:0000256" key="1">
    <source>
        <dbReference type="ARBA" id="ARBA00004479"/>
    </source>
</evidence>
<keyword evidence="7" id="KW-0472">Membrane</keyword>
<dbReference type="AlphaFoldDB" id="C3ZJ83"/>
<comment type="subcellular location">
    <subcellularLocation>
        <location evidence="1">Membrane</location>
        <topology evidence="1">Single-pass type I membrane protein</topology>
    </subcellularLocation>
</comment>
<evidence type="ECO:0000256" key="9">
    <source>
        <dbReference type="SAM" id="MobiDB-lite"/>
    </source>
</evidence>
<evidence type="ECO:0000256" key="10">
    <source>
        <dbReference type="SAM" id="SignalP"/>
    </source>
</evidence>
<evidence type="ECO:0000256" key="2">
    <source>
        <dbReference type="ARBA" id="ARBA00022614"/>
    </source>
</evidence>
<evidence type="ECO:0000313" key="12">
    <source>
        <dbReference type="EMBL" id="EEN47414.1"/>
    </source>
</evidence>
<keyword evidence="6" id="KW-1133">Transmembrane helix</keyword>
<feature type="region of interest" description="Disordered" evidence="9">
    <location>
        <begin position="133"/>
        <end position="200"/>
    </location>
</feature>
<reference evidence="12" key="1">
    <citation type="journal article" date="2008" name="Nature">
        <title>The amphioxus genome and the evolution of the chordate karyotype.</title>
        <authorList>
            <consortium name="US DOE Joint Genome Institute (JGI-PGF)"/>
            <person name="Putnam N.H."/>
            <person name="Butts T."/>
            <person name="Ferrier D.E.K."/>
            <person name="Furlong R.F."/>
            <person name="Hellsten U."/>
            <person name="Kawashima T."/>
            <person name="Robinson-Rechavi M."/>
            <person name="Shoguchi E."/>
            <person name="Terry A."/>
            <person name="Yu J.-K."/>
            <person name="Benito-Gutierrez E.L."/>
            <person name="Dubchak I."/>
            <person name="Garcia-Fernandez J."/>
            <person name="Gibson-Brown J.J."/>
            <person name="Grigoriev I.V."/>
            <person name="Horton A.C."/>
            <person name="de Jong P.J."/>
            <person name="Jurka J."/>
            <person name="Kapitonov V.V."/>
            <person name="Kohara Y."/>
            <person name="Kuroki Y."/>
            <person name="Lindquist E."/>
            <person name="Lucas S."/>
            <person name="Osoegawa K."/>
            <person name="Pennacchio L.A."/>
            <person name="Salamov A.A."/>
            <person name="Satou Y."/>
            <person name="Sauka-Spengler T."/>
            <person name="Schmutz J."/>
            <person name="Shin-I T."/>
            <person name="Toyoda A."/>
            <person name="Bronner-Fraser M."/>
            <person name="Fujiyama A."/>
            <person name="Holland L.Z."/>
            <person name="Holland P.W.H."/>
            <person name="Satoh N."/>
            <person name="Rokhsar D.S."/>
        </authorList>
    </citation>
    <scope>NUCLEOTIDE SEQUENCE [LARGE SCALE GENOMIC DNA]</scope>
    <source>
        <strain evidence="12">S238N-H82</strain>
        <tissue evidence="12">Testes</tissue>
    </source>
</reference>
<dbReference type="GO" id="GO:0016020">
    <property type="term" value="C:membrane"/>
    <property type="evidence" value="ECO:0007669"/>
    <property type="project" value="UniProtKB-SubCell"/>
</dbReference>
<dbReference type="PANTHER" id="PTHR22650:SF4">
    <property type="entry name" value="LEUCINE-RICH REPEAT AND TRANSMEMBRANE DOMAIN-CONTAINING PROTEIN 2-LIKE"/>
    <property type="match status" value="1"/>
</dbReference>
<dbReference type="Gene3D" id="3.80.10.10">
    <property type="entry name" value="Ribonuclease Inhibitor"/>
    <property type="match status" value="2"/>
</dbReference>
<evidence type="ECO:0000256" key="6">
    <source>
        <dbReference type="ARBA" id="ARBA00022989"/>
    </source>
</evidence>
<evidence type="ECO:0000256" key="4">
    <source>
        <dbReference type="ARBA" id="ARBA00022729"/>
    </source>
</evidence>
<keyword evidence="5" id="KW-0130">Cell adhesion</keyword>
<keyword evidence="3" id="KW-0812">Transmembrane</keyword>
<keyword evidence="4 10" id="KW-0732">Signal</keyword>
<evidence type="ECO:0000259" key="11">
    <source>
        <dbReference type="SMART" id="SM00013"/>
    </source>
</evidence>
<proteinExistence type="predicted"/>
<dbReference type="SUPFAM" id="SSF52058">
    <property type="entry name" value="L domain-like"/>
    <property type="match status" value="1"/>
</dbReference>
<feature type="compositionally biased region" description="Polar residues" evidence="9">
    <location>
        <begin position="163"/>
        <end position="175"/>
    </location>
</feature>
<sequence>MPSKARRMLVLLLIILKEAGPTAACSSSCSSDCDCSSRGLTGVPQDLPTTITILNLENNTIANLSQSDFSRLHPSMSTKARRLLVFLLIILKEAGPTAACSSSCSSDCDCSSRGLTSVPQDLPTDITRLNLNNNAISESGDADGDTVGGDDTWTDEIEYDDVLSSSQRPQLGSEQMQHHDHYEVPSPSLCPENGAHSQAKEVPQFQSVLPPLFTPEARSESADAAARKVGGGDTRTDEEYNDVLSPSQRPHPGSGQTQHLSSFSDDYEVPSPTLGPENGAHPQARAGQQPHEYENTEVIAAADKDSEAGSQVIENENDDDSVFNRSQTAAAPGADSPNHYEPLRNPSDQQQQHYTPLLPHNMQY</sequence>
<dbReference type="InterPro" id="IPR032675">
    <property type="entry name" value="LRR_dom_sf"/>
</dbReference>
<accession>C3ZJ83</accession>
<feature type="compositionally biased region" description="Polar residues" evidence="9">
    <location>
        <begin position="244"/>
        <end position="264"/>
    </location>
</feature>
<keyword evidence="8" id="KW-1015">Disulfide bond</keyword>
<evidence type="ECO:0000256" key="5">
    <source>
        <dbReference type="ARBA" id="ARBA00022889"/>
    </source>
</evidence>